<feature type="region of interest" description="Disordered" evidence="1">
    <location>
        <begin position="1"/>
        <end position="43"/>
    </location>
</feature>
<dbReference type="AlphaFoldDB" id="A0A3G8M875"/>
<gene>
    <name evidence="2" type="ORF">EHO51_16330</name>
</gene>
<evidence type="ECO:0008006" key="4">
    <source>
        <dbReference type="Google" id="ProtNLM"/>
    </source>
</evidence>
<dbReference type="KEGG" id="mros:EHO51_16330"/>
<evidence type="ECO:0000256" key="1">
    <source>
        <dbReference type="SAM" id="MobiDB-lite"/>
    </source>
</evidence>
<feature type="compositionally biased region" description="Low complexity" evidence="1">
    <location>
        <begin position="33"/>
        <end position="43"/>
    </location>
</feature>
<evidence type="ECO:0000313" key="3">
    <source>
        <dbReference type="Proteomes" id="UP000273982"/>
    </source>
</evidence>
<organism evidence="2 3">
    <name type="scientific">Methylocystis rosea</name>
    <dbReference type="NCBI Taxonomy" id="173366"/>
    <lineage>
        <taxon>Bacteria</taxon>
        <taxon>Pseudomonadati</taxon>
        <taxon>Pseudomonadota</taxon>
        <taxon>Alphaproteobacteria</taxon>
        <taxon>Hyphomicrobiales</taxon>
        <taxon>Methylocystaceae</taxon>
        <taxon>Methylocystis</taxon>
    </lineage>
</organism>
<dbReference type="EMBL" id="CP034086">
    <property type="protein sequence ID" value="AZG78173.1"/>
    <property type="molecule type" value="Genomic_DNA"/>
</dbReference>
<accession>A0A3G8M875</accession>
<dbReference type="RefSeq" id="WP_124739764.1">
    <property type="nucleotide sequence ID" value="NZ_CP034086.1"/>
</dbReference>
<sequence length="147" mass="15900">MNDAKSGVESAVKADFAQVPLPPDGAEGEVREASAPAGPSQSQAEVAILEFEDPAGMIEEVPLNHPFRWKGEWLRKVSIRRLIFAEALRVNEEAQKAGREVTSIDLFAAMTALSAPVIRGMEATDADRVTKACLPFLPLTEEDRASP</sequence>
<dbReference type="Proteomes" id="UP000273982">
    <property type="component" value="Chromosome"/>
</dbReference>
<name>A0A3G8M875_9HYPH</name>
<evidence type="ECO:0000313" key="2">
    <source>
        <dbReference type="EMBL" id="AZG78173.1"/>
    </source>
</evidence>
<proteinExistence type="predicted"/>
<reference evidence="2 3" key="1">
    <citation type="submission" date="2018-11" db="EMBL/GenBank/DDBJ databases">
        <title>Genome squencing of methanotrophic bacteria isolated from alkaline groundwater in Korea.</title>
        <authorList>
            <person name="Nguyen L.N."/>
        </authorList>
    </citation>
    <scope>NUCLEOTIDE SEQUENCE [LARGE SCALE GENOMIC DNA]</scope>
    <source>
        <strain evidence="2 3">GW6</strain>
    </source>
</reference>
<protein>
    <recommendedName>
        <fullName evidence="4">Phage tail assembly protein</fullName>
    </recommendedName>
</protein>